<comment type="caution">
    <text evidence="3">The sequence shown here is derived from an EMBL/GenBank/DDBJ whole genome shotgun (WGS) entry which is preliminary data.</text>
</comment>
<gene>
    <name evidence="3" type="ORF">EDC38_0327</name>
</gene>
<organism evidence="3 4">
    <name type="scientific">Marinimicrobium koreense</name>
    <dbReference type="NCBI Taxonomy" id="306545"/>
    <lineage>
        <taxon>Bacteria</taxon>
        <taxon>Pseudomonadati</taxon>
        <taxon>Pseudomonadota</taxon>
        <taxon>Gammaproteobacteria</taxon>
        <taxon>Cellvibrionales</taxon>
        <taxon>Cellvibrionaceae</taxon>
        <taxon>Marinimicrobium</taxon>
    </lineage>
</organism>
<evidence type="ECO:0000256" key="1">
    <source>
        <dbReference type="SAM" id="SignalP"/>
    </source>
</evidence>
<dbReference type="EMBL" id="RJUK01000001">
    <property type="protein sequence ID" value="ROQ19741.1"/>
    <property type="molecule type" value="Genomic_DNA"/>
</dbReference>
<dbReference type="FunFam" id="2.70.70.10:FF:000019">
    <property type="entry name" value="M23 family peptidase"/>
    <property type="match status" value="1"/>
</dbReference>
<dbReference type="Proteomes" id="UP000273643">
    <property type="component" value="Unassembled WGS sequence"/>
</dbReference>
<feature type="signal peptide" evidence="1">
    <location>
        <begin position="1"/>
        <end position="20"/>
    </location>
</feature>
<dbReference type="SUPFAM" id="SSF51261">
    <property type="entry name" value="Duplicated hybrid motif"/>
    <property type="match status" value="1"/>
</dbReference>
<evidence type="ECO:0000313" key="3">
    <source>
        <dbReference type="EMBL" id="ROQ19741.1"/>
    </source>
</evidence>
<dbReference type="GO" id="GO:0004222">
    <property type="term" value="F:metalloendopeptidase activity"/>
    <property type="evidence" value="ECO:0007669"/>
    <property type="project" value="TreeGrafter"/>
</dbReference>
<dbReference type="OrthoDB" id="9805070at2"/>
<evidence type="ECO:0000259" key="2">
    <source>
        <dbReference type="Pfam" id="PF01551"/>
    </source>
</evidence>
<dbReference type="AlphaFoldDB" id="A0A3N1NW92"/>
<dbReference type="Pfam" id="PF01551">
    <property type="entry name" value="Peptidase_M23"/>
    <property type="match status" value="1"/>
</dbReference>
<dbReference type="PANTHER" id="PTHR21666:SF285">
    <property type="entry name" value="M23 FAMILY METALLOPEPTIDASE"/>
    <property type="match status" value="1"/>
</dbReference>
<protein>
    <submittedName>
        <fullName evidence="3">Murein DD-endopeptidase MepM/ murein hydrolase activator NlpD</fullName>
    </submittedName>
</protein>
<keyword evidence="4" id="KW-1185">Reference proteome</keyword>
<feature type="domain" description="M23ase beta-sheet core" evidence="2">
    <location>
        <begin position="166"/>
        <end position="261"/>
    </location>
</feature>
<keyword evidence="1" id="KW-0732">Signal</keyword>
<dbReference type="PANTHER" id="PTHR21666">
    <property type="entry name" value="PEPTIDASE-RELATED"/>
    <property type="match status" value="1"/>
</dbReference>
<dbReference type="Gene3D" id="2.70.70.10">
    <property type="entry name" value="Glucose Permease (Domain IIA)"/>
    <property type="match status" value="1"/>
</dbReference>
<name>A0A3N1NW92_9GAMM</name>
<reference evidence="3 4" key="1">
    <citation type="submission" date="2018-11" db="EMBL/GenBank/DDBJ databases">
        <title>Genomic Encyclopedia of Type Strains, Phase IV (KMG-IV): sequencing the most valuable type-strain genomes for metagenomic binning, comparative biology and taxonomic classification.</title>
        <authorList>
            <person name="Goeker M."/>
        </authorList>
    </citation>
    <scope>NUCLEOTIDE SEQUENCE [LARGE SCALE GENOMIC DNA]</scope>
    <source>
        <strain evidence="3 4">DSM 16974</strain>
    </source>
</reference>
<dbReference type="RefSeq" id="WP_123637049.1">
    <property type="nucleotide sequence ID" value="NZ_JBHYFO010000021.1"/>
</dbReference>
<dbReference type="InterPro" id="IPR011055">
    <property type="entry name" value="Dup_hybrid_motif"/>
</dbReference>
<keyword evidence="3" id="KW-0378">Hydrolase</keyword>
<sequence>MLRNFTAFPFALLWALSAQALEIHHGDWQQGAVIRGAVTPGSELKLGDRTVRIADDGQFVIGLDRDAESPAKLTLIPPAGEPEHFEFPVKARDYNIQRIEGVPQSTVTPDPEQVKRARAEAALAWKARQHDLARTDFTQSFQWPLVGIITGVYGSQRFYNGEPRSPHYGVDIAAPQGTPVASPAPGVVTLVHDDMFFSGGTLIVDHGHGLSSTFIHLHRILVKEGEEVGQGDTIAEVGATGRATGPHLDWRMNWFDRRVDPTTLVGPMPEDVASN</sequence>
<feature type="chain" id="PRO_5018327855" evidence="1">
    <location>
        <begin position="21"/>
        <end position="275"/>
    </location>
</feature>
<dbReference type="CDD" id="cd12797">
    <property type="entry name" value="M23_peptidase"/>
    <property type="match status" value="1"/>
</dbReference>
<evidence type="ECO:0000313" key="4">
    <source>
        <dbReference type="Proteomes" id="UP000273643"/>
    </source>
</evidence>
<dbReference type="InterPro" id="IPR050570">
    <property type="entry name" value="Cell_wall_metabolism_enzyme"/>
</dbReference>
<proteinExistence type="predicted"/>
<accession>A0A3N1NW92</accession>
<dbReference type="InterPro" id="IPR016047">
    <property type="entry name" value="M23ase_b-sheet_dom"/>
</dbReference>